<reference evidence="5" key="1">
    <citation type="submission" date="2016-06" db="UniProtKB">
        <authorList>
            <consortium name="WormBaseParasite"/>
        </authorList>
    </citation>
    <scope>IDENTIFICATION</scope>
</reference>
<reference evidence="3 4" key="2">
    <citation type="submission" date="2018-11" db="EMBL/GenBank/DDBJ databases">
        <authorList>
            <consortium name="Pathogen Informatics"/>
        </authorList>
    </citation>
    <scope>NUCLEOTIDE SEQUENCE [LARGE SCALE GENOMIC DNA]</scope>
</reference>
<dbReference type="SUPFAM" id="SSF141091">
    <property type="entry name" value="L21p-like"/>
    <property type="match status" value="1"/>
</dbReference>
<dbReference type="InterPro" id="IPR028909">
    <property type="entry name" value="bL21-like"/>
</dbReference>
<keyword evidence="4" id="KW-1185">Reference proteome</keyword>
<evidence type="ECO:0000313" key="3">
    <source>
        <dbReference type="EMBL" id="VDN40119.1"/>
    </source>
</evidence>
<evidence type="ECO:0000256" key="2">
    <source>
        <dbReference type="ARBA" id="ARBA00044129"/>
    </source>
</evidence>
<dbReference type="PANTHER" id="PTHR21349">
    <property type="entry name" value="50S RIBOSOMAL PROTEIN L21"/>
    <property type="match status" value="1"/>
</dbReference>
<evidence type="ECO:0000256" key="1">
    <source>
        <dbReference type="ARBA" id="ARBA00008563"/>
    </source>
</evidence>
<dbReference type="InterPro" id="IPR036164">
    <property type="entry name" value="bL21-like_sf"/>
</dbReference>
<gene>
    <name evidence="3" type="ORF">GPUH_LOCUS22496</name>
</gene>
<dbReference type="GO" id="GO:0003735">
    <property type="term" value="F:structural constituent of ribosome"/>
    <property type="evidence" value="ECO:0007669"/>
    <property type="project" value="TreeGrafter"/>
</dbReference>
<dbReference type="GO" id="GO:0005762">
    <property type="term" value="C:mitochondrial large ribosomal subunit"/>
    <property type="evidence" value="ECO:0007669"/>
    <property type="project" value="TreeGrafter"/>
</dbReference>
<dbReference type="PANTHER" id="PTHR21349:SF0">
    <property type="entry name" value="LARGE RIBOSOMAL SUBUNIT PROTEIN BL21M"/>
    <property type="match status" value="1"/>
</dbReference>
<proteinExistence type="inferred from homology"/>
<dbReference type="EMBL" id="UYRT01095224">
    <property type="protein sequence ID" value="VDN40119.1"/>
    <property type="molecule type" value="Genomic_DNA"/>
</dbReference>
<accession>A0A183ENF4</accession>
<organism evidence="5">
    <name type="scientific">Gongylonema pulchrum</name>
    <dbReference type="NCBI Taxonomy" id="637853"/>
    <lineage>
        <taxon>Eukaryota</taxon>
        <taxon>Metazoa</taxon>
        <taxon>Ecdysozoa</taxon>
        <taxon>Nematoda</taxon>
        <taxon>Chromadorea</taxon>
        <taxon>Rhabditida</taxon>
        <taxon>Spirurina</taxon>
        <taxon>Spiruromorpha</taxon>
        <taxon>Spiruroidea</taxon>
        <taxon>Gongylonematidae</taxon>
        <taxon>Gongylonema</taxon>
    </lineage>
</organism>
<comment type="similarity">
    <text evidence="1">Belongs to the bacterial ribosomal protein bL21 family.</text>
</comment>
<protein>
    <recommendedName>
        <fullName evidence="2">Large ribosomal subunit protein bL21m</fullName>
    </recommendedName>
</protein>
<sequence length="97" mass="11147">MLLKALGGPGKVFWKQASKVVTADVVGTHKVDEVMNVIKKEWQEKNTRLFAIVYINRRQFKVSENDLIVLYGNVPLDIGDKINLEKVRFLNSEYPEL</sequence>
<dbReference type="WBParaSite" id="GPUH_0002252201-mRNA-1">
    <property type="protein sequence ID" value="GPUH_0002252201-mRNA-1"/>
    <property type="gene ID" value="GPUH_0002252201"/>
</dbReference>
<dbReference type="OrthoDB" id="5994at2759"/>
<name>A0A183ENF4_9BILA</name>
<dbReference type="Proteomes" id="UP000271098">
    <property type="component" value="Unassembled WGS sequence"/>
</dbReference>
<evidence type="ECO:0000313" key="4">
    <source>
        <dbReference type="Proteomes" id="UP000271098"/>
    </source>
</evidence>
<evidence type="ECO:0000313" key="5">
    <source>
        <dbReference type="WBParaSite" id="GPUH_0002252201-mRNA-1"/>
    </source>
</evidence>
<dbReference type="AlphaFoldDB" id="A0A183ENF4"/>